<dbReference type="InterPro" id="IPR058592">
    <property type="entry name" value="Gtf3_C"/>
</dbReference>
<organism evidence="4 5">
    <name type="scientific">Terrisporobacter hibernicus</name>
    <dbReference type="NCBI Taxonomy" id="2813371"/>
    <lineage>
        <taxon>Bacteria</taxon>
        <taxon>Bacillati</taxon>
        <taxon>Bacillota</taxon>
        <taxon>Clostridia</taxon>
        <taxon>Peptostreptococcales</taxon>
        <taxon>Peptostreptococcaceae</taxon>
        <taxon>Terrisporobacter</taxon>
    </lineage>
</organism>
<dbReference type="Pfam" id="PF26337">
    <property type="entry name" value="Gtf3_C"/>
    <property type="match status" value="1"/>
</dbReference>
<evidence type="ECO:0000313" key="5">
    <source>
        <dbReference type="Proteomes" id="UP001198983"/>
    </source>
</evidence>
<accession>A0AAX2ZHA2</accession>
<dbReference type="RefSeq" id="WP_228416720.1">
    <property type="nucleotide sequence ID" value="NZ_CP081135.1"/>
</dbReference>
<dbReference type="Pfam" id="PF26334">
    <property type="entry name" value="Gtf3_N"/>
    <property type="match status" value="1"/>
</dbReference>
<name>A0AAX2ZHA2_9FIRM</name>
<protein>
    <recommendedName>
        <fullName evidence="6">Galactofuranosyltransferase</fullName>
    </recommendedName>
</protein>
<reference evidence="4 5" key="1">
    <citation type="journal article" date="2023" name="Int. J. Syst. Evol. Microbiol.">
        <title>Terrisporobacter hibernicus sp. nov., isolated from bovine faeces in Northern Ireland.</title>
        <authorList>
            <person name="Mitchell M."/>
            <person name="Nguyen S.V."/>
            <person name="Connor M."/>
            <person name="Fairley D.J."/>
            <person name="Donoghue O."/>
            <person name="Marshall H."/>
            <person name="Koolman L."/>
            <person name="McMullan G."/>
            <person name="Schaffer K.E."/>
            <person name="McGrath J.W."/>
            <person name="Fanning S."/>
        </authorList>
    </citation>
    <scope>NUCLEOTIDE SEQUENCE [LARGE SCALE GENOMIC DNA]</scope>
    <source>
        <strain evidence="4 5">MCA3</strain>
    </source>
</reference>
<dbReference type="KEGG" id="tem:JW646_04330"/>
<evidence type="ECO:0008006" key="6">
    <source>
        <dbReference type="Google" id="ProtNLM"/>
    </source>
</evidence>
<dbReference type="Proteomes" id="UP001198983">
    <property type="component" value="Chromosome"/>
</dbReference>
<dbReference type="PIRSF" id="PIRSF007023">
    <property type="entry name" value="UDP-Galf_transf"/>
    <property type="match status" value="1"/>
</dbReference>
<feature type="domain" description="Glucosyltransferase 3-like C-terminal" evidence="3">
    <location>
        <begin position="194"/>
        <end position="353"/>
    </location>
</feature>
<dbReference type="InterPro" id="IPR058591">
    <property type="entry name" value="Gtf3_N"/>
</dbReference>
<evidence type="ECO:0000313" key="4">
    <source>
        <dbReference type="EMBL" id="UEL48689.1"/>
    </source>
</evidence>
<evidence type="ECO:0000259" key="2">
    <source>
        <dbReference type="Pfam" id="PF26334"/>
    </source>
</evidence>
<evidence type="ECO:0000256" key="1">
    <source>
        <dbReference type="ARBA" id="ARBA00022679"/>
    </source>
</evidence>
<gene>
    <name evidence="4" type="ORF">JW646_04330</name>
</gene>
<evidence type="ECO:0000259" key="3">
    <source>
        <dbReference type="Pfam" id="PF26337"/>
    </source>
</evidence>
<sequence>MKYFIKEFQIEEGVKFTAGTKARDDFESILTSEGFEAINIEINAEKRKNSKKEKILSHKKVVDEWEKKLINLSTDDVLLIQFPVIHHSLLLWKLIKKMKKKGVSVVLLVHDLDMFRVALKKDNSIKKRIRISIEEKSLLHLCDRVIVHNEKMKNKLVNIGFDEKKLVCLEIFDYLIPNFEQKHACKSFSLKEPIIIAGALRKHKAKYVYDLPTNVKFNLYGVGYEQGQHDNIHYFGVFPPDDLPFNMKGSFGLVWDGETSMTCSGVYGEYLKINNPHKTSLYLAAGLPVVVWKEAAIADFIRKYNCGILIESLEDINGELKNLSENDYFKLLENTQNVGKKIREGYFTKKCLKL</sequence>
<dbReference type="EMBL" id="CP081135">
    <property type="protein sequence ID" value="UEL48689.1"/>
    <property type="molecule type" value="Genomic_DNA"/>
</dbReference>
<dbReference type="AlphaFoldDB" id="A0AAX2ZHA2"/>
<proteinExistence type="predicted"/>
<keyword evidence="5" id="KW-1185">Reference proteome</keyword>
<keyword evidence="1" id="KW-0808">Transferase</keyword>
<dbReference type="SUPFAM" id="SSF53756">
    <property type="entry name" value="UDP-Glycosyltransferase/glycogen phosphorylase"/>
    <property type="match status" value="1"/>
</dbReference>
<dbReference type="Gene3D" id="3.40.50.2000">
    <property type="entry name" value="Glycogen Phosphorylase B"/>
    <property type="match status" value="2"/>
</dbReference>
<feature type="domain" description="Glucosyltransferase 3-like N-terminal" evidence="2">
    <location>
        <begin position="3"/>
        <end position="171"/>
    </location>
</feature>